<dbReference type="InterPro" id="IPR011701">
    <property type="entry name" value="MFS"/>
</dbReference>
<dbReference type="PANTHER" id="PTHR23502">
    <property type="entry name" value="MAJOR FACILITATOR SUPERFAMILY"/>
    <property type="match status" value="1"/>
</dbReference>
<dbReference type="AlphaFoldDB" id="A0A194X175"/>
<name>A0A194X175_MOLSC</name>
<reference evidence="8 9" key="1">
    <citation type="submission" date="2015-10" db="EMBL/GenBank/DDBJ databases">
        <title>Full genome of DAOMC 229536 Phialocephala scopiformis, a fungal endophyte of spruce producing the potent anti-insectan compound rugulosin.</title>
        <authorList>
            <consortium name="DOE Joint Genome Institute"/>
            <person name="Walker A.K."/>
            <person name="Frasz S.L."/>
            <person name="Seifert K.A."/>
            <person name="Miller J.D."/>
            <person name="Mondo S.J."/>
            <person name="Labutti K."/>
            <person name="Lipzen A."/>
            <person name="Dockter R."/>
            <person name="Kennedy M."/>
            <person name="Grigoriev I.V."/>
            <person name="Spatafora J.W."/>
        </authorList>
    </citation>
    <scope>NUCLEOTIDE SEQUENCE [LARGE SCALE GENOMIC DNA]</scope>
    <source>
        <strain evidence="8 9">CBS 120377</strain>
    </source>
</reference>
<evidence type="ECO:0000313" key="8">
    <source>
        <dbReference type="EMBL" id="KUJ13724.1"/>
    </source>
</evidence>
<dbReference type="InParanoid" id="A0A194X175"/>
<dbReference type="Pfam" id="PF07690">
    <property type="entry name" value="MFS_1"/>
    <property type="match status" value="1"/>
</dbReference>
<feature type="transmembrane region" description="Helical" evidence="6">
    <location>
        <begin position="134"/>
        <end position="155"/>
    </location>
</feature>
<keyword evidence="4 6" id="KW-0472">Membrane</keyword>
<dbReference type="CDD" id="cd17323">
    <property type="entry name" value="MFS_Tpo1_MDR_like"/>
    <property type="match status" value="1"/>
</dbReference>
<proteinExistence type="predicted"/>
<feature type="transmembrane region" description="Helical" evidence="6">
    <location>
        <begin position="442"/>
        <end position="463"/>
    </location>
</feature>
<feature type="transmembrane region" description="Helical" evidence="6">
    <location>
        <begin position="311"/>
        <end position="330"/>
    </location>
</feature>
<dbReference type="KEGG" id="psco:LY89DRAFT_590787"/>
<feature type="transmembrane region" description="Helical" evidence="6">
    <location>
        <begin position="381"/>
        <end position="403"/>
    </location>
</feature>
<dbReference type="InterPro" id="IPR036259">
    <property type="entry name" value="MFS_trans_sf"/>
</dbReference>
<dbReference type="RefSeq" id="XP_018068079.1">
    <property type="nucleotide sequence ID" value="XM_018209613.1"/>
</dbReference>
<keyword evidence="9" id="KW-1185">Reference proteome</keyword>
<feature type="transmembrane region" description="Helical" evidence="6">
    <location>
        <begin position="76"/>
        <end position="97"/>
    </location>
</feature>
<accession>A0A194X175</accession>
<keyword evidence="2 6" id="KW-0812">Transmembrane</keyword>
<protein>
    <submittedName>
        <fullName evidence="8">MFS general substrate transporter</fullName>
    </submittedName>
</protein>
<gene>
    <name evidence="8" type="ORF">LY89DRAFT_590787</name>
</gene>
<evidence type="ECO:0000259" key="7">
    <source>
        <dbReference type="PROSITE" id="PS50850"/>
    </source>
</evidence>
<feature type="transmembrane region" description="Helical" evidence="6">
    <location>
        <begin position="43"/>
        <end position="64"/>
    </location>
</feature>
<evidence type="ECO:0000256" key="1">
    <source>
        <dbReference type="ARBA" id="ARBA00004141"/>
    </source>
</evidence>
<evidence type="ECO:0000256" key="6">
    <source>
        <dbReference type="SAM" id="Phobius"/>
    </source>
</evidence>
<sequence length="479" mass="52328">MPNAVIQPQEQGKNEESNIVTWNGPNDPDMALNWPARKKWTTILLLATLTLLTPFASSMFAPSVDMVIQEFHSGNATIGTLVVSIYLLGYAFGPLFLAPLSEMYGRLPIYHGSIILFILFNVACAKSTNFPMLIVFRILTGMAGAGPLTLGPGSIADMYRQEERGKIMAIWTLPILLGPTIGPIAGGYLSESLGWRWDFWFLIIVTGAVFILSLLLQRETYPPTILERRASRLRKSTGNQNLQSALKSIRSPRQHFLTSIIRPTKMLVFSPLILGLSVLNAIIYGVIYLLFTTITTVFETNFHISKSNVGLTYLGLGIGQLFGVIAFGVLSDRMLKHLAKNGEMKPEFRLPPLLVGVSLTALGLLWYGWSAEYASQWIVPILGQVVIGAGVITSFLPVSAYLVDAFTEYAASANAANTVLRSLGGALLPLAGPGMYDALGLGWGNTLLAGIVLLCVPLVLGFMKFGERIRKSPRFQMNL</sequence>
<dbReference type="PROSITE" id="PS50850">
    <property type="entry name" value="MFS"/>
    <property type="match status" value="1"/>
</dbReference>
<dbReference type="EMBL" id="KQ947421">
    <property type="protein sequence ID" value="KUJ13724.1"/>
    <property type="molecule type" value="Genomic_DNA"/>
</dbReference>
<organism evidence="8 9">
    <name type="scientific">Mollisia scopiformis</name>
    <name type="common">Conifer needle endophyte fungus</name>
    <name type="synonym">Phialocephala scopiformis</name>
    <dbReference type="NCBI Taxonomy" id="149040"/>
    <lineage>
        <taxon>Eukaryota</taxon>
        <taxon>Fungi</taxon>
        <taxon>Dikarya</taxon>
        <taxon>Ascomycota</taxon>
        <taxon>Pezizomycotina</taxon>
        <taxon>Leotiomycetes</taxon>
        <taxon>Helotiales</taxon>
        <taxon>Mollisiaceae</taxon>
        <taxon>Mollisia</taxon>
    </lineage>
</organism>
<evidence type="ECO:0000313" key="9">
    <source>
        <dbReference type="Proteomes" id="UP000070700"/>
    </source>
</evidence>
<evidence type="ECO:0000256" key="5">
    <source>
        <dbReference type="SAM" id="MobiDB-lite"/>
    </source>
</evidence>
<dbReference type="InterPro" id="IPR020846">
    <property type="entry name" value="MFS_dom"/>
</dbReference>
<dbReference type="SUPFAM" id="SSF103473">
    <property type="entry name" value="MFS general substrate transporter"/>
    <property type="match status" value="1"/>
</dbReference>
<feature type="region of interest" description="Disordered" evidence="5">
    <location>
        <begin position="1"/>
        <end position="20"/>
    </location>
</feature>
<feature type="transmembrane region" description="Helical" evidence="6">
    <location>
        <begin position="109"/>
        <end position="128"/>
    </location>
</feature>
<evidence type="ECO:0000256" key="2">
    <source>
        <dbReference type="ARBA" id="ARBA00022692"/>
    </source>
</evidence>
<dbReference type="GeneID" id="28819339"/>
<dbReference type="OrthoDB" id="5296287at2759"/>
<dbReference type="Gene3D" id="1.20.1250.20">
    <property type="entry name" value="MFS general substrate transporter like domains"/>
    <property type="match status" value="1"/>
</dbReference>
<keyword evidence="3 6" id="KW-1133">Transmembrane helix</keyword>
<dbReference type="GO" id="GO:0022857">
    <property type="term" value="F:transmembrane transporter activity"/>
    <property type="evidence" value="ECO:0007669"/>
    <property type="project" value="InterPro"/>
</dbReference>
<comment type="subcellular location">
    <subcellularLocation>
        <location evidence="1">Membrane</location>
        <topology evidence="1">Multi-pass membrane protein</topology>
    </subcellularLocation>
</comment>
<feature type="transmembrane region" description="Helical" evidence="6">
    <location>
        <begin position="350"/>
        <end position="369"/>
    </location>
</feature>
<evidence type="ECO:0000256" key="3">
    <source>
        <dbReference type="ARBA" id="ARBA00022989"/>
    </source>
</evidence>
<feature type="transmembrane region" description="Helical" evidence="6">
    <location>
        <begin position="267"/>
        <end position="291"/>
    </location>
</feature>
<feature type="transmembrane region" description="Helical" evidence="6">
    <location>
        <begin position="167"/>
        <end position="185"/>
    </location>
</feature>
<dbReference type="PANTHER" id="PTHR23502:SF153">
    <property type="entry name" value="MULTIDRUG TRANSPORTER, PUTATIVE (AFU_ORTHOLOGUE AFUA_7G00230)-RELATED"/>
    <property type="match status" value="1"/>
</dbReference>
<evidence type="ECO:0000256" key="4">
    <source>
        <dbReference type="ARBA" id="ARBA00023136"/>
    </source>
</evidence>
<feature type="transmembrane region" description="Helical" evidence="6">
    <location>
        <begin position="415"/>
        <end position="436"/>
    </location>
</feature>
<feature type="transmembrane region" description="Helical" evidence="6">
    <location>
        <begin position="197"/>
        <end position="216"/>
    </location>
</feature>
<feature type="domain" description="Major facilitator superfamily (MFS) profile" evidence="7">
    <location>
        <begin position="42"/>
        <end position="469"/>
    </location>
</feature>
<dbReference type="GO" id="GO:0016020">
    <property type="term" value="C:membrane"/>
    <property type="evidence" value="ECO:0007669"/>
    <property type="project" value="UniProtKB-SubCell"/>
</dbReference>
<dbReference type="FunFam" id="1.20.1250.20:FF:000011">
    <property type="entry name" value="MFS multidrug transporter, putative"/>
    <property type="match status" value="1"/>
</dbReference>
<dbReference type="Proteomes" id="UP000070700">
    <property type="component" value="Unassembled WGS sequence"/>
</dbReference>